<evidence type="ECO:0000256" key="5">
    <source>
        <dbReference type="PIRSR" id="PIRSR613078-2"/>
    </source>
</evidence>
<dbReference type="AlphaFoldDB" id="A0A7W7QN53"/>
<sequence>MPSTITAVRHGQSESNEAHARATAAGMAVALTGADEDVLLTPLGRRQASALGRRLAREPEPEVVWCSPYTRAVQTWELAAAELESVPETRTDARLGDRLMGELAGMNLAAIRQRFPEEAAALLRAEYGYRPPGGECFSDVADRVRAVVGDMRAECAGRRVLVVAHDAIVLMLKHVIEEVPLVSVAAFAPVTNASVSIWRGSRSEVFNDDGHLRGISL</sequence>
<evidence type="ECO:0000256" key="2">
    <source>
        <dbReference type="ARBA" id="ARBA00012028"/>
    </source>
</evidence>
<feature type="binding site" evidence="5">
    <location>
        <position position="71"/>
    </location>
    <ligand>
        <name>substrate</name>
    </ligand>
</feature>
<evidence type="ECO:0000256" key="1">
    <source>
        <dbReference type="ARBA" id="ARBA00006717"/>
    </source>
</evidence>
<proteinExistence type="inferred from homology"/>
<dbReference type="Proteomes" id="UP000552644">
    <property type="component" value="Unassembled WGS sequence"/>
</dbReference>
<keyword evidence="3" id="KW-0324">Glycolysis</keyword>
<comment type="caution">
    <text evidence="6">The sequence shown here is derived from an EMBL/GenBank/DDBJ whole genome shotgun (WGS) entry which is preliminary data.</text>
</comment>
<reference evidence="6 7" key="1">
    <citation type="submission" date="2020-08" db="EMBL/GenBank/DDBJ databases">
        <title>Genomic Encyclopedia of Type Strains, Phase III (KMG-III): the genomes of soil and plant-associated and newly described type strains.</title>
        <authorList>
            <person name="Whitman W."/>
        </authorList>
    </citation>
    <scope>NUCLEOTIDE SEQUENCE [LARGE SCALE GENOMIC DNA]</scope>
    <source>
        <strain evidence="6 7">CECT 8840</strain>
    </source>
</reference>
<evidence type="ECO:0000313" key="7">
    <source>
        <dbReference type="Proteomes" id="UP000552644"/>
    </source>
</evidence>
<dbReference type="SUPFAM" id="SSF53254">
    <property type="entry name" value="Phosphoglycerate mutase-like"/>
    <property type="match status" value="1"/>
</dbReference>
<dbReference type="Gene3D" id="3.40.50.1240">
    <property type="entry name" value="Phosphoglycerate mutase-like"/>
    <property type="match status" value="1"/>
</dbReference>
<evidence type="ECO:0000256" key="3">
    <source>
        <dbReference type="ARBA" id="ARBA00023152"/>
    </source>
</evidence>
<organism evidence="6 7">
    <name type="scientific">Streptosporangium saharense</name>
    <dbReference type="NCBI Taxonomy" id="1706840"/>
    <lineage>
        <taxon>Bacteria</taxon>
        <taxon>Bacillati</taxon>
        <taxon>Actinomycetota</taxon>
        <taxon>Actinomycetes</taxon>
        <taxon>Streptosporangiales</taxon>
        <taxon>Streptosporangiaceae</taxon>
        <taxon>Streptosporangium</taxon>
    </lineage>
</organism>
<dbReference type="PANTHER" id="PTHR11931">
    <property type="entry name" value="PHOSPHOGLYCERATE MUTASE"/>
    <property type="match status" value="1"/>
</dbReference>
<dbReference type="EMBL" id="JACHJP010000003">
    <property type="protein sequence ID" value="MBB4916578.1"/>
    <property type="molecule type" value="Genomic_DNA"/>
</dbReference>
<dbReference type="RefSeq" id="WP_184716052.1">
    <property type="nucleotide sequence ID" value="NZ_JACHJP010000003.1"/>
</dbReference>
<dbReference type="SMART" id="SM00855">
    <property type="entry name" value="PGAM"/>
    <property type="match status" value="1"/>
</dbReference>
<dbReference type="InterPro" id="IPR029033">
    <property type="entry name" value="His_PPase_superfam"/>
</dbReference>
<feature type="binding site" evidence="5">
    <location>
        <begin position="32"/>
        <end position="33"/>
    </location>
    <ligand>
        <name>substrate</name>
    </ligand>
</feature>
<protein>
    <recommendedName>
        <fullName evidence="2">phosphoglycerate mutase (2,3-diphosphoglycerate-dependent)</fullName>
        <ecNumber evidence="2">5.4.2.11</ecNumber>
    </recommendedName>
</protein>
<dbReference type="GO" id="GO:0006096">
    <property type="term" value="P:glycolytic process"/>
    <property type="evidence" value="ECO:0007669"/>
    <property type="project" value="UniProtKB-KW"/>
</dbReference>
<dbReference type="InterPro" id="IPR005952">
    <property type="entry name" value="Phosphogly_mut1"/>
</dbReference>
<dbReference type="GO" id="GO:0004619">
    <property type="term" value="F:phosphoglycerate mutase activity"/>
    <property type="evidence" value="ECO:0007669"/>
    <property type="project" value="UniProtKB-EC"/>
</dbReference>
<dbReference type="InterPro" id="IPR013078">
    <property type="entry name" value="His_Pase_superF_clade-1"/>
</dbReference>
<evidence type="ECO:0000256" key="4">
    <source>
        <dbReference type="ARBA" id="ARBA00023235"/>
    </source>
</evidence>
<dbReference type="CDD" id="cd07067">
    <property type="entry name" value="HP_PGM_like"/>
    <property type="match status" value="1"/>
</dbReference>
<comment type="similarity">
    <text evidence="1">Belongs to the phosphoglycerate mutase family. BPG-dependent PGAM subfamily.</text>
</comment>
<accession>A0A7W7QN53</accession>
<dbReference type="Pfam" id="PF00300">
    <property type="entry name" value="His_Phos_1"/>
    <property type="match status" value="1"/>
</dbReference>
<keyword evidence="7" id="KW-1185">Reference proteome</keyword>
<keyword evidence="4" id="KW-0413">Isomerase</keyword>
<gene>
    <name evidence="6" type="ORF">FHS44_003666</name>
</gene>
<dbReference type="EC" id="5.4.2.11" evidence="2"/>
<name>A0A7W7QN53_9ACTN</name>
<evidence type="ECO:0000313" key="6">
    <source>
        <dbReference type="EMBL" id="MBB4916578.1"/>
    </source>
</evidence>
<feature type="binding site" evidence="5">
    <location>
        <begin position="9"/>
        <end position="16"/>
    </location>
    <ligand>
        <name>substrate</name>
    </ligand>
</feature>